<proteinExistence type="predicted"/>
<sequence length="64" mass="7167">MDTSYSTRAEELLSIPASSAANNGRNYASYQLNTRQHTAENNVYSSLMLAWQSGDADRLWITHS</sequence>
<keyword evidence="2" id="KW-1185">Reference proteome</keyword>
<reference evidence="1" key="3">
    <citation type="submission" date="2022-06" db="UniProtKB">
        <authorList>
            <consortium name="EnsemblPlants"/>
        </authorList>
    </citation>
    <scope>IDENTIFICATION</scope>
</reference>
<accession>A0A8R7PXT2</accession>
<dbReference type="EnsemblPlants" id="TuG1812G0300004717.01.T01">
    <property type="protein sequence ID" value="TuG1812G0300004717.01.T01.cds328039"/>
    <property type="gene ID" value="TuG1812G0300004717.01"/>
</dbReference>
<dbReference type="AlphaFoldDB" id="A0A8R7PXT2"/>
<dbReference type="Gramene" id="TuG1812G0300004717.01.T01">
    <property type="protein sequence ID" value="TuG1812G0300004717.01.T01.cds328039"/>
    <property type="gene ID" value="TuG1812G0300004717.01"/>
</dbReference>
<dbReference type="Proteomes" id="UP000015106">
    <property type="component" value="Chromosome 3"/>
</dbReference>
<evidence type="ECO:0000313" key="1">
    <source>
        <dbReference type="EnsemblPlants" id="TuG1812G0300004717.01.T01.cds328039"/>
    </source>
</evidence>
<evidence type="ECO:0000313" key="2">
    <source>
        <dbReference type="Proteomes" id="UP000015106"/>
    </source>
</evidence>
<reference evidence="1" key="2">
    <citation type="submission" date="2018-03" db="EMBL/GenBank/DDBJ databases">
        <title>The Triticum urartu genome reveals the dynamic nature of wheat genome evolution.</title>
        <authorList>
            <person name="Ling H."/>
            <person name="Ma B."/>
            <person name="Shi X."/>
            <person name="Liu H."/>
            <person name="Dong L."/>
            <person name="Sun H."/>
            <person name="Cao Y."/>
            <person name="Gao Q."/>
            <person name="Zheng S."/>
            <person name="Li Y."/>
            <person name="Yu Y."/>
            <person name="Du H."/>
            <person name="Qi M."/>
            <person name="Li Y."/>
            <person name="Yu H."/>
            <person name="Cui Y."/>
            <person name="Wang N."/>
            <person name="Chen C."/>
            <person name="Wu H."/>
            <person name="Zhao Y."/>
            <person name="Zhang J."/>
            <person name="Li Y."/>
            <person name="Zhou W."/>
            <person name="Zhang B."/>
            <person name="Hu W."/>
            <person name="Eijk M."/>
            <person name="Tang J."/>
            <person name="Witsenboer H."/>
            <person name="Zhao S."/>
            <person name="Li Z."/>
            <person name="Zhang A."/>
            <person name="Wang D."/>
            <person name="Liang C."/>
        </authorList>
    </citation>
    <scope>NUCLEOTIDE SEQUENCE [LARGE SCALE GENOMIC DNA]</scope>
    <source>
        <strain evidence="1">cv. G1812</strain>
    </source>
</reference>
<reference evidence="2" key="1">
    <citation type="journal article" date="2013" name="Nature">
        <title>Draft genome of the wheat A-genome progenitor Triticum urartu.</title>
        <authorList>
            <person name="Ling H.Q."/>
            <person name="Zhao S."/>
            <person name="Liu D."/>
            <person name="Wang J."/>
            <person name="Sun H."/>
            <person name="Zhang C."/>
            <person name="Fan H."/>
            <person name="Li D."/>
            <person name="Dong L."/>
            <person name="Tao Y."/>
            <person name="Gao C."/>
            <person name="Wu H."/>
            <person name="Li Y."/>
            <person name="Cui Y."/>
            <person name="Guo X."/>
            <person name="Zheng S."/>
            <person name="Wang B."/>
            <person name="Yu K."/>
            <person name="Liang Q."/>
            <person name="Yang W."/>
            <person name="Lou X."/>
            <person name="Chen J."/>
            <person name="Feng M."/>
            <person name="Jian J."/>
            <person name="Zhang X."/>
            <person name="Luo G."/>
            <person name="Jiang Y."/>
            <person name="Liu J."/>
            <person name="Wang Z."/>
            <person name="Sha Y."/>
            <person name="Zhang B."/>
            <person name="Wu H."/>
            <person name="Tang D."/>
            <person name="Shen Q."/>
            <person name="Xue P."/>
            <person name="Zou S."/>
            <person name="Wang X."/>
            <person name="Liu X."/>
            <person name="Wang F."/>
            <person name="Yang Y."/>
            <person name="An X."/>
            <person name="Dong Z."/>
            <person name="Zhang K."/>
            <person name="Zhang X."/>
            <person name="Luo M.C."/>
            <person name="Dvorak J."/>
            <person name="Tong Y."/>
            <person name="Wang J."/>
            <person name="Yang H."/>
            <person name="Li Z."/>
            <person name="Wang D."/>
            <person name="Zhang A."/>
            <person name="Wang J."/>
        </authorList>
    </citation>
    <scope>NUCLEOTIDE SEQUENCE</scope>
    <source>
        <strain evidence="2">cv. G1812</strain>
    </source>
</reference>
<organism evidence="1 2">
    <name type="scientific">Triticum urartu</name>
    <name type="common">Red wild einkorn</name>
    <name type="synonym">Crithodium urartu</name>
    <dbReference type="NCBI Taxonomy" id="4572"/>
    <lineage>
        <taxon>Eukaryota</taxon>
        <taxon>Viridiplantae</taxon>
        <taxon>Streptophyta</taxon>
        <taxon>Embryophyta</taxon>
        <taxon>Tracheophyta</taxon>
        <taxon>Spermatophyta</taxon>
        <taxon>Magnoliopsida</taxon>
        <taxon>Liliopsida</taxon>
        <taxon>Poales</taxon>
        <taxon>Poaceae</taxon>
        <taxon>BOP clade</taxon>
        <taxon>Pooideae</taxon>
        <taxon>Triticodae</taxon>
        <taxon>Triticeae</taxon>
        <taxon>Triticinae</taxon>
        <taxon>Triticum</taxon>
    </lineage>
</organism>
<name>A0A8R7PXT2_TRIUA</name>
<protein>
    <submittedName>
        <fullName evidence="1">Uncharacterized protein</fullName>
    </submittedName>
</protein>